<dbReference type="AlphaFoldDB" id="A0A1M6UXB9"/>
<dbReference type="InterPro" id="IPR037175">
    <property type="entry name" value="KFase_sf"/>
</dbReference>
<organism evidence="1 2">
    <name type="scientific">Desulforamulus aeronauticus DSM 10349</name>
    <dbReference type="NCBI Taxonomy" id="1121421"/>
    <lineage>
        <taxon>Bacteria</taxon>
        <taxon>Bacillati</taxon>
        <taxon>Bacillota</taxon>
        <taxon>Clostridia</taxon>
        <taxon>Eubacteriales</taxon>
        <taxon>Peptococcaceae</taxon>
        <taxon>Desulforamulus</taxon>
    </lineage>
</organism>
<dbReference type="SUPFAM" id="SSF102198">
    <property type="entry name" value="Putative cyclase"/>
    <property type="match status" value="1"/>
</dbReference>
<dbReference type="EMBL" id="FRAR01000022">
    <property type="protein sequence ID" value="SHK73755.1"/>
    <property type="molecule type" value="Genomic_DNA"/>
</dbReference>
<dbReference type="Proteomes" id="UP000183997">
    <property type="component" value="Unassembled WGS sequence"/>
</dbReference>
<dbReference type="GO" id="GO:0004061">
    <property type="term" value="F:arylformamidase activity"/>
    <property type="evidence" value="ECO:0007669"/>
    <property type="project" value="InterPro"/>
</dbReference>
<name>A0A1M6UXB9_9FIRM</name>
<dbReference type="STRING" id="1121421.SAMN02745123_02957"/>
<gene>
    <name evidence="1" type="ORF">SAMN02745123_02957</name>
</gene>
<dbReference type="GO" id="GO:0019441">
    <property type="term" value="P:L-tryptophan catabolic process to kynurenine"/>
    <property type="evidence" value="ECO:0007669"/>
    <property type="project" value="InterPro"/>
</dbReference>
<dbReference type="Gene3D" id="3.50.30.50">
    <property type="entry name" value="Putative cyclase"/>
    <property type="match status" value="1"/>
</dbReference>
<proteinExistence type="predicted"/>
<dbReference type="RefSeq" id="WP_072915882.1">
    <property type="nucleotide sequence ID" value="NZ_FRAR01000022.1"/>
</dbReference>
<dbReference type="InterPro" id="IPR007325">
    <property type="entry name" value="KFase/CYL"/>
</dbReference>
<evidence type="ECO:0000313" key="2">
    <source>
        <dbReference type="Proteomes" id="UP000183997"/>
    </source>
</evidence>
<protein>
    <submittedName>
        <fullName evidence="1">Kynurenine formamidase</fullName>
    </submittedName>
</protein>
<accession>A0A1M6UXB9</accession>
<dbReference type="PANTHER" id="PTHR31118">
    <property type="entry name" value="CYCLASE-LIKE PROTEIN 2"/>
    <property type="match status" value="1"/>
</dbReference>
<keyword evidence="2" id="KW-1185">Reference proteome</keyword>
<evidence type="ECO:0000313" key="1">
    <source>
        <dbReference type="EMBL" id="SHK73755.1"/>
    </source>
</evidence>
<dbReference type="Pfam" id="PF04199">
    <property type="entry name" value="Cyclase"/>
    <property type="match status" value="1"/>
</dbReference>
<dbReference type="PANTHER" id="PTHR31118:SF12">
    <property type="entry name" value="CYCLASE-LIKE PROTEIN 2"/>
    <property type="match status" value="1"/>
</dbReference>
<dbReference type="OrthoDB" id="9796085at2"/>
<reference evidence="2" key="1">
    <citation type="submission" date="2016-11" db="EMBL/GenBank/DDBJ databases">
        <authorList>
            <person name="Varghese N."/>
            <person name="Submissions S."/>
        </authorList>
    </citation>
    <scope>NUCLEOTIDE SEQUENCE [LARGE SCALE GENOMIC DNA]</scope>
    <source>
        <strain evidence="2">DSM 10349</strain>
    </source>
</reference>
<sequence>MRIVDLTHYISEDMPVYPGTEGPKFAPANSYEVDGFKETLMTMYTHTGTHMDPPAHLFAGRTTLDQFPITQFVGTALVIDCSDLKEGQHITMEYINKQKDKADKAEFLLFRSGWDRYWGTEKYFGDYPCIDGEVADYLVKSHKKGVGLDVIGLDPIADTNLTLHKKLFKDNEIVIIENLMNLHLLGDDLFTFCALPLKHVDADGSPVRAIALLHD</sequence>